<protein>
    <submittedName>
        <fullName evidence="1">Uncharacterized protein</fullName>
    </submittedName>
</protein>
<name>A0ABD1NF81_9FABA</name>
<evidence type="ECO:0000313" key="2">
    <source>
        <dbReference type="Proteomes" id="UP001603857"/>
    </source>
</evidence>
<dbReference type="Proteomes" id="UP001603857">
    <property type="component" value="Unassembled WGS sequence"/>
</dbReference>
<dbReference type="AlphaFoldDB" id="A0ABD1NF81"/>
<comment type="caution">
    <text evidence="1">The sequence shown here is derived from an EMBL/GenBank/DDBJ whole genome shotgun (WGS) entry which is preliminary data.</text>
</comment>
<accession>A0ABD1NF81</accession>
<reference evidence="1 2" key="1">
    <citation type="submission" date="2024-08" db="EMBL/GenBank/DDBJ databases">
        <title>Insights into the chromosomal genome structure of Flemingia macrophylla.</title>
        <authorList>
            <person name="Ding Y."/>
            <person name="Zhao Y."/>
            <person name="Bi W."/>
            <person name="Wu M."/>
            <person name="Zhao G."/>
            <person name="Gong Y."/>
            <person name="Li W."/>
            <person name="Zhang P."/>
        </authorList>
    </citation>
    <scope>NUCLEOTIDE SEQUENCE [LARGE SCALE GENOMIC DNA]</scope>
    <source>
        <strain evidence="1">DYQJB</strain>
        <tissue evidence="1">Leaf</tissue>
    </source>
</reference>
<gene>
    <name evidence="1" type="ORF">Fmac_000780</name>
</gene>
<proteinExistence type="predicted"/>
<dbReference type="EMBL" id="JBGMDY010000001">
    <property type="protein sequence ID" value="KAL2346780.1"/>
    <property type="molecule type" value="Genomic_DNA"/>
</dbReference>
<organism evidence="1 2">
    <name type="scientific">Flemingia macrophylla</name>
    <dbReference type="NCBI Taxonomy" id="520843"/>
    <lineage>
        <taxon>Eukaryota</taxon>
        <taxon>Viridiplantae</taxon>
        <taxon>Streptophyta</taxon>
        <taxon>Embryophyta</taxon>
        <taxon>Tracheophyta</taxon>
        <taxon>Spermatophyta</taxon>
        <taxon>Magnoliopsida</taxon>
        <taxon>eudicotyledons</taxon>
        <taxon>Gunneridae</taxon>
        <taxon>Pentapetalae</taxon>
        <taxon>rosids</taxon>
        <taxon>fabids</taxon>
        <taxon>Fabales</taxon>
        <taxon>Fabaceae</taxon>
        <taxon>Papilionoideae</taxon>
        <taxon>50 kb inversion clade</taxon>
        <taxon>NPAAA clade</taxon>
        <taxon>indigoferoid/millettioid clade</taxon>
        <taxon>Phaseoleae</taxon>
        <taxon>Flemingia</taxon>
    </lineage>
</organism>
<evidence type="ECO:0000313" key="1">
    <source>
        <dbReference type="EMBL" id="KAL2346780.1"/>
    </source>
</evidence>
<dbReference type="Pfam" id="PF23556">
    <property type="entry name" value="TPR_Vps41"/>
    <property type="match status" value="1"/>
</dbReference>
<keyword evidence="2" id="KW-1185">Reference proteome</keyword>
<sequence length="72" mass="8203">MVSLYCLRMPMYKDERENPRLRDTAYEIALVALATNSSFHKDLSSTVKSWPPVCYSALPVISANETQLILRP</sequence>